<evidence type="ECO:0000313" key="3">
    <source>
        <dbReference type="Proteomes" id="UP001589862"/>
    </source>
</evidence>
<dbReference type="InterPro" id="IPR011990">
    <property type="entry name" value="TPR-like_helical_dom_sf"/>
</dbReference>
<organism evidence="2 3">
    <name type="scientific">Micrococcoides hystricis</name>
    <dbReference type="NCBI Taxonomy" id="1572761"/>
    <lineage>
        <taxon>Bacteria</taxon>
        <taxon>Bacillati</taxon>
        <taxon>Actinomycetota</taxon>
        <taxon>Actinomycetes</taxon>
        <taxon>Micrococcales</taxon>
        <taxon>Micrococcaceae</taxon>
        <taxon>Micrococcoides</taxon>
    </lineage>
</organism>
<name>A0ABV6P6L4_9MICC</name>
<reference evidence="2 3" key="1">
    <citation type="submission" date="2024-09" db="EMBL/GenBank/DDBJ databases">
        <authorList>
            <person name="Sun Q."/>
            <person name="Mori K."/>
        </authorList>
    </citation>
    <scope>NUCLEOTIDE SEQUENCE [LARGE SCALE GENOMIC DNA]</scope>
    <source>
        <strain evidence="2 3">NCAIM B.02604</strain>
    </source>
</reference>
<evidence type="ECO:0000256" key="1">
    <source>
        <dbReference type="SAM" id="MobiDB-lite"/>
    </source>
</evidence>
<keyword evidence="3" id="KW-1185">Reference proteome</keyword>
<dbReference type="EMBL" id="JBHLUB010000001">
    <property type="protein sequence ID" value="MFC0580783.1"/>
    <property type="molecule type" value="Genomic_DNA"/>
</dbReference>
<evidence type="ECO:0000313" key="2">
    <source>
        <dbReference type="EMBL" id="MFC0580783.1"/>
    </source>
</evidence>
<sequence>MAEEQPKQRRSGSDRNQRFGDKKNDSKRDWRGRGHHRTDSEESSARSDRRERWDRKPRQHRAERGEQEERGTGRGEFRGQRGERRGQRSKDQFGRNRRDQEARIRQRGDQRSANREDRGRSPDIDPDVTGKELNKVVLKQISGMDDRNRSWVSKHLVMAGRLLATDPELAFEHALAASRRGGRHAVVREAVGLTAYAAGHYHDALREFRTYRRISGDQSHLPLMAASEAALGRPEKAIELAESIEAEKLEVEQKVDMAIIISGVYADMKEYEKAKTVLELPQLNLGRAYSFSPRLFRAYGEALTDLGQLDEAQTWFNQATVADAALGTGDFAPPEIIDLGEDLEEEEPKPRVKDVLDPATTEQQGNQDTAAEQAPATDGE</sequence>
<accession>A0ABV6P6L4</accession>
<protein>
    <recommendedName>
        <fullName evidence="4">Tetratricopeptide repeat protein</fullName>
    </recommendedName>
</protein>
<feature type="region of interest" description="Disordered" evidence="1">
    <location>
        <begin position="333"/>
        <end position="380"/>
    </location>
</feature>
<comment type="caution">
    <text evidence="2">The sequence shown here is derived from an EMBL/GenBank/DDBJ whole genome shotgun (WGS) entry which is preliminary data.</text>
</comment>
<dbReference type="Gene3D" id="1.25.40.10">
    <property type="entry name" value="Tetratricopeptide repeat domain"/>
    <property type="match status" value="1"/>
</dbReference>
<dbReference type="SUPFAM" id="SSF48452">
    <property type="entry name" value="TPR-like"/>
    <property type="match status" value="1"/>
</dbReference>
<proteinExistence type="predicted"/>
<feature type="region of interest" description="Disordered" evidence="1">
    <location>
        <begin position="1"/>
        <end position="131"/>
    </location>
</feature>
<gene>
    <name evidence="2" type="ORF">ACFFFR_00055</name>
</gene>
<feature type="compositionally biased region" description="Polar residues" evidence="1">
    <location>
        <begin position="360"/>
        <end position="370"/>
    </location>
</feature>
<dbReference type="RefSeq" id="WP_377457102.1">
    <property type="nucleotide sequence ID" value="NZ_JBHLUB010000001.1"/>
</dbReference>
<feature type="compositionally biased region" description="Acidic residues" evidence="1">
    <location>
        <begin position="338"/>
        <end position="347"/>
    </location>
</feature>
<evidence type="ECO:0008006" key="4">
    <source>
        <dbReference type="Google" id="ProtNLM"/>
    </source>
</evidence>
<dbReference type="Proteomes" id="UP001589862">
    <property type="component" value="Unassembled WGS sequence"/>
</dbReference>